<dbReference type="HOGENOM" id="CLU_099404_0_0_9"/>
<dbReference type="Pfam" id="PF10702">
    <property type="entry name" value="DUF2507"/>
    <property type="match status" value="1"/>
</dbReference>
<dbReference type="SUPFAM" id="SSF111126">
    <property type="entry name" value="Ligand-binding domain in the NO signalling and Golgi transport"/>
    <property type="match status" value="1"/>
</dbReference>
<name>A0A0B5ANH7_9BACL</name>
<dbReference type="Gene3D" id="3.30.1380.20">
    <property type="entry name" value="Trafficking protein particle complex subunit 3"/>
    <property type="match status" value="1"/>
</dbReference>
<dbReference type="AlphaFoldDB" id="A0A0B5ANH7"/>
<gene>
    <name evidence="1" type="ORF">JMA_23790</name>
</gene>
<evidence type="ECO:0000313" key="2">
    <source>
        <dbReference type="Proteomes" id="UP000031449"/>
    </source>
</evidence>
<organism evidence="1 2">
    <name type="scientific">Jeotgalibacillus malaysiensis</name>
    <dbReference type="NCBI Taxonomy" id="1508404"/>
    <lineage>
        <taxon>Bacteria</taxon>
        <taxon>Bacillati</taxon>
        <taxon>Bacillota</taxon>
        <taxon>Bacilli</taxon>
        <taxon>Bacillales</taxon>
        <taxon>Caryophanaceae</taxon>
        <taxon>Jeotgalibacillus</taxon>
    </lineage>
</organism>
<dbReference type="InterPro" id="IPR024096">
    <property type="entry name" value="NO_sig/Golgi_transp_ligand-bd"/>
</dbReference>
<dbReference type="KEGG" id="jeo:JMA_23790"/>
<reference evidence="1 2" key="1">
    <citation type="submission" date="2014-08" db="EMBL/GenBank/DDBJ databases">
        <title>Complete genome of a marine bacteria Jeotgalibacillus malaysiensis.</title>
        <authorList>
            <person name="Yaakop A.S."/>
            <person name="Chan K.-G."/>
            <person name="Goh K.M."/>
        </authorList>
    </citation>
    <scope>NUCLEOTIDE SEQUENCE [LARGE SCALE GENOMIC DNA]</scope>
    <source>
        <strain evidence="1 2">D5</strain>
    </source>
</reference>
<sequence length="153" mass="17624">MRFGYTMSDNENTTQHLFGARLIRDELIPDLLGNHTKDILYWAGKKLARSYPCSNEGDIISFFERAEWGVLSIIKQKNDEIHFELSGNVVEERIAHNDPVFTLEAGFIAEQIAMIKQYHTEAVYTRKKKSCVQIELKSDQKDPYTLPSRKASL</sequence>
<dbReference type="STRING" id="1508404.JMA_23790"/>
<dbReference type="InterPro" id="IPR019642">
    <property type="entry name" value="DUF2507"/>
</dbReference>
<protein>
    <recommendedName>
        <fullName evidence="3">DUF2507 domain-containing protein</fullName>
    </recommendedName>
</protein>
<accession>A0A0B5ANH7</accession>
<evidence type="ECO:0000313" key="1">
    <source>
        <dbReference type="EMBL" id="AJD91696.1"/>
    </source>
</evidence>
<keyword evidence="2" id="KW-1185">Reference proteome</keyword>
<dbReference type="Proteomes" id="UP000031449">
    <property type="component" value="Chromosome"/>
</dbReference>
<dbReference type="BioCyc" id="JESP1508404:G14D9-11635-MONOMER"/>
<proteinExistence type="predicted"/>
<evidence type="ECO:0008006" key="3">
    <source>
        <dbReference type="Google" id="ProtNLM"/>
    </source>
</evidence>
<dbReference type="EMBL" id="CP009416">
    <property type="protein sequence ID" value="AJD91696.1"/>
    <property type="molecule type" value="Genomic_DNA"/>
</dbReference>